<accession>A0AAW2YKH7</accession>
<name>A0AAW2YKH7_9EUKA</name>
<keyword evidence="3" id="KW-1185">Reference proteome</keyword>
<feature type="signal peptide" evidence="1">
    <location>
        <begin position="1"/>
        <end position="18"/>
    </location>
</feature>
<gene>
    <name evidence="2" type="ORF">AKO1_005320</name>
</gene>
<comment type="caution">
    <text evidence="2">The sequence shown here is derived from an EMBL/GenBank/DDBJ whole genome shotgun (WGS) entry which is preliminary data.</text>
</comment>
<evidence type="ECO:0000313" key="3">
    <source>
        <dbReference type="Proteomes" id="UP001431209"/>
    </source>
</evidence>
<proteinExistence type="predicted"/>
<organism evidence="2 3">
    <name type="scientific">Acrasis kona</name>
    <dbReference type="NCBI Taxonomy" id="1008807"/>
    <lineage>
        <taxon>Eukaryota</taxon>
        <taxon>Discoba</taxon>
        <taxon>Heterolobosea</taxon>
        <taxon>Tetramitia</taxon>
        <taxon>Eutetramitia</taxon>
        <taxon>Acrasidae</taxon>
        <taxon>Acrasis</taxon>
    </lineage>
</organism>
<reference evidence="2 3" key="1">
    <citation type="submission" date="2024-03" db="EMBL/GenBank/DDBJ databases">
        <title>The Acrasis kona genome and developmental transcriptomes reveal deep origins of eukaryotic multicellular pathways.</title>
        <authorList>
            <person name="Sheikh S."/>
            <person name="Fu C.-J."/>
            <person name="Brown M.W."/>
            <person name="Baldauf S.L."/>
        </authorList>
    </citation>
    <scope>NUCLEOTIDE SEQUENCE [LARGE SCALE GENOMIC DNA]</scope>
    <source>
        <strain evidence="2 3">ATCC MYA-3509</strain>
    </source>
</reference>
<keyword evidence="1" id="KW-0732">Signal</keyword>
<evidence type="ECO:0000313" key="2">
    <source>
        <dbReference type="EMBL" id="KAL0478001.1"/>
    </source>
</evidence>
<feature type="chain" id="PRO_5043576484" evidence="1">
    <location>
        <begin position="19"/>
        <end position="135"/>
    </location>
</feature>
<protein>
    <submittedName>
        <fullName evidence="2">Developmentally-regulated internal PM-anchored protein</fullName>
    </submittedName>
</protein>
<sequence>MRVIVALVLLSVVAYCFGLVCPRSRIVCNPNNHPKSCPKGQSLQRPPNKKNGCPGIGCPLCHPIGYGIPVLTTRTPVTIRPDCPEPAYAIRCMAPPSSCPPGQSVQTPPNSADGCPVLGCPACHPNGYGIPVNQF</sequence>
<dbReference type="AlphaFoldDB" id="A0AAW2YKH7"/>
<evidence type="ECO:0000256" key="1">
    <source>
        <dbReference type="SAM" id="SignalP"/>
    </source>
</evidence>
<dbReference type="EMBL" id="JAOPGA020000288">
    <property type="protein sequence ID" value="KAL0478001.1"/>
    <property type="molecule type" value="Genomic_DNA"/>
</dbReference>
<dbReference type="Proteomes" id="UP001431209">
    <property type="component" value="Unassembled WGS sequence"/>
</dbReference>